<keyword evidence="1" id="KW-0472">Membrane</keyword>
<reference evidence="2 3" key="1">
    <citation type="submission" date="2018-09" db="EMBL/GenBank/DDBJ databases">
        <title>Metagenome Assembled Genomes from an Advanced Water Purification Facility.</title>
        <authorList>
            <person name="Stamps B.W."/>
            <person name="Spear J.R."/>
        </authorList>
    </citation>
    <scope>NUCLEOTIDE SEQUENCE [LARGE SCALE GENOMIC DNA]</scope>
    <source>
        <strain evidence="2">Bin_52_1</strain>
    </source>
</reference>
<dbReference type="NCBIfam" id="TIGR02532">
    <property type="entry name" value="IV_pilin_GFxxxE"/>
    <property type="match status" value="1"/>
</dbReference>
<dbReference type="AlphaFoldDB" id="A0A5C7W8S3"/>
<comment type="caution">
    <text evidence="2">The sequence shown here is derived from an EMBL/GenBank/DDBJ whole genome shotgun (WGS) entry which is preliminary data.</text>
</comment>
<dbReference type="Pfam" id="PF07963">
    <property type="entry name" value="N_methyl"/>
    <property type="match status" value="1"/>
</dbReference>
<evidence type="ECO:0000313" key="2">
    <source>
        <dbReference type="EMBL" id="TXI33112.1"/>
    </source>
</evidence>
<feature type="transmembrane region" description="Helical" evidence="1">
    <location>
        <begin position="12"/>
        <end position="33"/>
    </location>
</feature>
<accession>A0A5C7W8S3</accession>
<name>A0A5C7W8S3_AQUAC</name>
<dbReference type="PROSITE" id="PS00409">
    <property type="entry name" value="PROKAR_NTER_METHYL"/>
    <property type="match status" value="1"/>
</dbReference>
<gene>
    <name evidence="2" type="ORF">E6Q69_07275</name>
</gene>
<proteinExistence type="predicted"/>
<evidence type="ECO:0000256" key="1">
    <source>
        <dbReference type="SAM" id="Phobius"/>
    </source>
</evidence>
<dbReference type="InterPro" id="IPR012902">
    <property type="entry name" value="N_methyl_site"/>
</dbReference>
<keyword evidence="1" id="KW-1133">Transmembrane helix</keyword>
<dbReference type="Proteomes" id="UP000321110">
    <property type="component" value="Unassembled WGS sequence"/>
</dbReference>
<keyword evidence="1" id="KW-0812">Transmembrane</keyword>
<evidence type="ECO:0000313" key="3">
    <source>
        <dbReference type="Proteomes" id="UP000321110"/>
    </source>
</evidence>
<sequence length="296" mass="31075">MPVKILGKGFTLVELVMVIALSGLVALMISTVLSRPMEGFAGQSRRAILVDQAAGALSRMSRDVRLAIPNSLRVSADGQAVELLLIHSAARYRPNRIGEPGLRFSSDAAGTCNSTTQGGRCDSLQVLDGAFNPAGARWLVLYNIGAESGGSPQQGSNVWKYGNPGVITPTGTSFTSLAGAPAGESHIALGNLPVGGFRFAFASPQHRLYLVETVVGYRCQGGQLVRYSYNALNDTLPASPPPGSNPQPVARSVANCNFTYQSGSTQRAGLLTLSLGIAQDGENLQLLQQVHVDNAP</sequence>
<organism evidence="2 3">
    <name type="scientific">Aquipseudomonas alcaligenes</name>
    <name type="common">Pseudomonas alcaligenes</name>
    <dbReference type="NCBI Taxonomy" id="43263"/>
    <lineage>
        <taxon>Bacteria</taxon>
        <taxon>Pseudomonadati</taxon>
        <taxon>Pseudomonadota</taxon>
        <taxon>Gammaproteobacteria</taxon>
        <taxon>Pseudomonadales</taxon>
        <taxon>Pseudomonadaceae</taxon>
        <taxon>Aquipseudomonas</taxon>
    </lineage>
</organism>
<protein>
    <submittedName>
        <fullName evidence="2">Type II secretion system protein</fullName>
    </submittedName>
</protein>
<dbReference type="EMBL" id="SSFO01000121">
    <property type="protein sequence ID" value="TXI33112.1"/>
    <property type="molecule type" value="Genomic_DNA"/>
</dbReference>